<dbReference type="AlphaFoldDB" id="A0A0C9MW29"/>
<organism evidence="1">
    <name type="scientific">Mucor ambiguus</name>
    <dbReference type="NCBI Taxonomy" id="91626"/>
    <lineage>
        <taxon>Eukaryota</taxon>
        <taxon>Fungi</taxon>
        <taxon>Fungi incertae sedis</taxon>
        <taxon>Mucoromycota</taxon>
        <taxon>Mucoromycotina</taxon>
        <taxon>Mucoromycetes</taxon>
        <taxon>Mucorales</taxon>
        <taxon>Mucorineae</taxon>
        <taxon>Mucoraceae</taxon>
        <taxon>Mucor</taxon>
    </lineage>
</organism>
<name>A0A0C9MW29_9FUNG</name>
<keyword evidence="2" id="KW-1185">Reference proteome</keyword>
<dbReference type="EMBL" id="DF836461">
    <property type="protein sequence ID" value="GAN07707.1"/>
    <property type="molecule type" value="Genomic_DNA"/>
</dbReference>
<evidence type="ECO:0000313" key="1">
    <source>
        <dbReference type="EMBL" id="GAN07707.1"/>
    </source>
</evidence>
<reference evidence="1" key="1">
    <citation type="submission" date="2014-09" db="EMBL/GenBank/DDBJ databases">
        <title>Draft genome sequence of an oleaginous Mucoromycotina fungus Mucor ambiguus NBRC6742.</title>
        <authorList>
            <person name="Takeda I."/>
            <person name="Yamane N."/>
            <person name="Morita T."/>
            <person name="Tamano K."/>
            <person name="Machida M."/>
            <person name="Baker S."/>
            <person name="Koike H."/>
        </authorList>
    </citation>
    <scope>NUCLEOTIDE SEQUENCE</scope>
    <source>
        <strain evidence="1">NBRC 6742</strain>
    </source>
</reference>
<evidence type="ECO:0000313" key="2">
    <source>
        <dbReference type="Proteomes" id="UP000053815"/>
    </source>
</evidence>
<protein>
    <submittedName>
        <fullName evidence="1">Uncharacterized protein</fullName>
    </submittedName>
</protein>
<proteinExistence type="predicted"/>
<accession>A0A0C9MW29</accession>
<gene>
    <name evidence="1" type="ORF">MAM1_0172d07209</name>
</gene>
<sequence length="137" mass="14865">MLATLGFGYFMAKLLLESYSINVRVPNSRHTVLTVSLRPPPSKILNTSSFLSIKIGSLATHSLLGSPTLPTRNALPSSTFAMTLAARLMFFSLNYPSSKLLLASNRPSGPLTTAKFFNTLLSFPLQLSTPSIVLFTN</sequence>
<dbReference type="Proteomes" id="UP000053815">
    <property type="component" value="Unassembled WGS sequence"/>
</dbReference>